<feature type="signal peptide" evidence="1">
    <location>
        <begin position="1"/>
        <end position="24"/>
    </location>
</feature>
<evidence type="ECO:0000313" key="2">
    <source>
        <dbReference type="EMBL" id="MFC7581774.1"/>
    </source>
</evidence>
<reference evidence="3" key="1">
    <citation type="journal article" date="2019" name="Int. J. Syst. Evol. Microbiol.">
        <title>The Global Catalogue of Microorganisms (GCM) 10K type strain sequencing project: providing services to taxonomists for standard genome sequencing and annotation.</title>
        <authorList>
            <consortium name="The Broad Institute Genomics Platform"/>
            <consortium name="The Broad Institute Genome Sequencing Center for Infectious Disease"/>
            <person name="Wu L."/>
            <person name="Ma J."/>
        </authorList>
    </citation>
    <scope>NUCLEOTIDE SEQUENCE [LARGE SCALE GENOMIC DNA]</scope>
    <source>
        <strain evidence="3">CCUG 56698</strain>
    </source>
</reference>
<keyword evidence="3" id="KW-1185">Reference proteome</keyword>
<proteinExistence type="predicted"/>
<keyword evidence="1" id="KW-0732">Signal</keyword>
<evidence type="ECO:0000313" key="3">
    <source>
        <dbReference type="Proteomes" id="UP001596527"/>
    </source>
</evidence>
<comment type="caution">
    <text evidence="2">The sequence shown here is derived from an EMBL/GenBank/DDBJ whole genome shotgun (WGS) entry which is preliminary data.</text>
</comment>
<evidence type="ECO:0000256" key="1">
    <source>
        <dbReference type="SAM" id="SignalP"/>
    </source>
</evidence>
<protein>
    <submittedName>
        <fullName evidence="2">DLW-39 family protein</fullName>
    </submittedName>
</protein>
<dbReference type="EMBL" id="JBHTEF010000001">
    <property type="protein sequence ID" value="MFC7581774.1"/>
    <property type="molecule type" value="Genomic_DNA"/>
</dbReference>
<dbReference type="RefSeq" id="WP_380975361.1">
    <property type="nucleotide sequence ID" value="NZ_JBHTEF010000001.1"/>
</dbReference>
<accession>A0ABW2SNR4</accession>
<name>A0ABW2SNR4_9ACTO</name>
<dbReference type="InterPro" id="IPR047990">
    <property type="entry name" value="DLW39-like"/>
</dbReference>
<sequence length="45" mass="4741">MNKWVTALATVGAAVLAGLLVRQAAADLSDNAQLWRSVTDDPESD</sequence>
<dbReference type="NCBIfam" id="NF038356">
    <property type="entry name" value="actino_DLW39"/>
    <property type="match status" value="1"/>
</dbReference>
<dbReference type="Proteomes" id="UP001596527">
    <property type="component" value="Unassembled WGS sequence"/>
</dbReference>
<feature type="chain" id="PRO_5045299789" evidence="1">
    <location>
        <begin position="25"/>
        <end position="45"/>
    </location>
</feature>
<organism evidence="2 3">
    <name type="scientific">Schaalia naturae</name>
    <dbReference type="NCBI Taxonomy" id="635203"/>
    <lineage>
        <taxon>Bacteria</taxon>
        <taxon>Bacillati</taxon>
        <taxon>Actinomycetota</taxon>
        <taxon>Actinomycetes</taxon>
        <taxon>Actinomycetales</taxon>
        <taxon>Actinomycetaceae</taxon>
        <taxon>Schaalia</taxon>
    </lineage>
</organism>
<gene>
    <name evidence="2" type="ORF">ACFQWG_11270</name>
</gene>